<evidence type="ECO:0000313" key="2">
    <source>
        <dbReference type="EMBL" id="GFT24008.1"/>
    </source>
</evidence>
<evidence type="ECO:0000256" key="1">
    <source>
        <dbReference type="SAM" id="SignalP"/>
    </source>
</evidence>
<comment type="caution">
    <text evidence="2">The sequence shown here is derived from an EMBL/GenBank/DDBJ whole genome shotgun (WGS) entry which is preliminary data.</text>
</comment>
<organism evidence="2 4">
    <name type="scientific">Nephila pilipes</name>
    <name type="common">Giant wood spider</name>
    <name type="synonym">Nephila maculata</name>
    <dbReference type="NCBI Taxonomy" id="299642"/>
    <lineage>
        <taxon>Eukaryota</taxon>
        <taxon>Metazoa</taxon>
        <taxon>Ecdysozoa</taxon>
        <taxon>Arthropoda</taxon>
        <taxon>Chelicerata</taxon>
        <taxon>Arachnida</taxon>
        <taxon>Araneae</taxon>
        <taxon>Araneomorphae</taxon>
        <taxon>Entelegynae</taxon>
        <taxon>Araneoidea</taxon>
        <taxon>Nephilidae</taxon>
        <taxon>Nephila</taxon>
    </lineage>
</organism>
<keyword evidence="1" id="KW-0732">Signal</keyword>
<dbReference type="Proteomes" id="UP000887013">
    <property type="component" value="Unassembled WGS sequence"/>
</dbReference>
<keyword evidence="4" id="KW-1185">Reference proteome</keyword>
<evidence type="ECO:0000313" key="4">
    <source>
        <dbReference type="Proteomes" id="UP000887013"/>
    </source>
</evidence>
<evidence type="ECO:0000313" key="3">
    <source>
        <dbReference type="EMBL" id="GFT41718.1"/>
    </source>
</evidence>
<dbReference type="EMBL" id="BMAW01015045">
    <property type="protein sequence ID" value="GFT41718.1"/>
    <property type="molecule type" value="Genomic_DNA"/>
</dbReference>
<reference evidence="2" key="1">
    <citation type="submission" date="2020-08" db="EMBL/GenBank/DDBJ databases">
        <title>Multicomponent nature underlies the extraordinary mechanical properties of spider dragline silk.</title>
        <authorList>
            <person name="Kono N."/>
            <person name="Nakamura H."/>
            <person name="Mori M."/>
            <person name="Yoshida Y."/>
            <person name="Ohtoshi R."/>
            <person name="Malay A.D."/>
            <person name="Moran D.A.P."/>
            <person name="Tomita M."/>
            <person name="Numata K."/>
            <person name="Arakawa K."/>
        </authorList>
    </citation>
    <scope>NUCLEOTIDE SEQUENCE</scope>
</reference>
<proteinExistence type="predicted"/>
<protein>
    <submittedName>
        <fullName evidence="2">Inhibin beta E chain</fullName>
    </submittedName>
</protein>
<feature type="chain" id="PRO_5036658701" evidence="1">
    <location>
        <begin position="21"/>
        <end position="248"/>
    </location>
</feature>
<name>A0A8X6NPG0_NEPPI</name>
<feature type="signal peptide" evidence="1">
    <location>
        <begin position="1"/>
        <end position="20"/>
    </location>
</feature>
<gene>
    <name evidence="2" type="primary">Inhbe_0</name>
    <name evidence="2" type="ORF">NPIL_444861</name>
    <name evidence="3" type="ORF">NPIL_69561</name>
</gene>
<accession>A0A8X6NPG0</accession>
<dbReference type="AlphaFoldDB" id="A0A8X6NPG0"/>
<sequence>MQVVFKQILFAVFLAVSVKAERSPTSHEENDFRSRVVGITLNDIMDLLNTEIEISPEAIANLIFKNLNLGANSKSPILAPPIQSFMNKINLWNNYDHVKLNDSILNSWSGIALNSQLVINTGCHRNGPKCLRFRVRIPNHVLMSNEFIAELILFKKEEVTEFTIIQIIDESRPGILHEEIFNAFNQTQAAGWTGLDVTYLVKNILTYTLVFEFVSNSNIPVEIEKGKHPFLVVFMNSAENQKYLDQKV</sequence>
<dbReference type="EMBL" id="BMAW01011473">
    <property type="protein sequence ID" value="GFT24008.1"/>
    <property type="molecule type" value="Genomic_DNA"/>
</dbReference>